<feature type="domain" description="RCK N-terminal" evidence="3">
    <location>
        <begin position="268"/>
        <end position="398"/>
    </location>
</feature>
<reference evidence="4 5" key="1">
    <citation type="submission" date="2018-09" db="EMBL/GenBank/DDBJ databases">
        <title>Genome sequencing of Nocardioides immobilis CCTCC AB 2017083 for comparison to Nocardioides silvaticus.</title>
        <authorList>
            <person name="Li C."/>
            <person name="Wang G."/>
        </authorList>
    </citation>
    <scope>NUCLEOTIDE SEQUENCE [LARGE SCALE GENOMIC DNA]</scope>
    <source>
        <strain evidence="4 5">CCTCC AB 2017083</strain>
    </source>
</reference>
<dbReference type="PANTHER" id="PTHR43833:SF11">
    <property type="entry name" value="VOLTAGE-GATED POTASSIUM CHANNEL KCH"/>
    <property type="match status" value="1"/>
</dbReference>
<evidence type="ECO:0000256" key="1">
    <source>
        <dbReference type="SAM" id="MobiDB-lite"/>
    </source>
</evidence>
<evidence type="ECO:0000313" key="5">
    <source>
        <dbReference type="Proteomes" id="UP000283644"/>
    </source>
</evidence>
<evidence type="ECO:0000259" key="3">
    <source>
        <dbReference type="PROSITE" id="PS51201"/>
    </source>
</evidence>
<dbReference type="Proteomes" id="UP000283644">
    <property type="component" value="Unassembled WGS sequence"/>
</dbReference>
<comment type="caution">
    <text evidence="4">The sequence shown here is derived from an EMBL/GenBank/DDBJ whole genome shotgun (WGS) entry which is preliminary data.</text>
</comment>
<organism evidence="4 5">
    <name type="scientific">Nocardioides immobilis</name>
    <dbReference type="NCBI Taxonomy" id="2049295"/>
    <lineage>
        <taxon>Bacteria</taxon>
        <taxon>Bacillati</taxon>
        <taxon>Actinomycetota</taxon>
        <taxon>Actinomycetes</taxon>
        <taxon>Propionibacteriales</taxon>
        <taxon>Nocardioidaceae</taxon>
        <taxon>Nocardioides</taxon>
    </lineage>
</organism>
<accession>A0A417XTA4</accession>
<dbReference type="AlphaFoldDB" id="A0A417XTA4"/>
<name>A0A417XTA4_9ACTN</name>
<feature type="transmembrane region" description="Helical" evidence="2">
    <location>
        <begin position="172"/>
        <end position="191"/>
    </location>
</feature>
<dbReference type="Gene3D" id="3.40.50.720">
    <property type="entry name" value="NAD(P)-binding Rossmann-like Domain"/>
    <property type="match status" value="1"/>
</dbReference>
<dbReference type="InterPro" id="IPR050721">
    <property type="entry name" value="Trk_Ktr_HKT_K-transport"/>
</dbReference>
<keyword evidence="2" id="KW-0472">Membrane</keyword>
<dbReference type="EMBL" id="QXGH01000041">
    <property type="protein sequence ID" value="RHW23734.1"/>
    <property type="molecule type" value="Genomic_DNA"/>
</dbReference>
<dbReference type="GO" id="GO:0006813">
    <property type="term" value="P:potassium ion transport"/>
    <property type="evidence" value="ECO:0007669"/>
    <property type="project" value="InterPro"/>
</dbReference>
<dbReference type="OrthoDB" id="3962714at2"/>
<feature type="region of interest" description="Disordered" evidence="1">
    <location>
        <begin position="428"/>
        <end position="451"/>
    </location>
</feature>
<evidence type="ECO:0000256" key="2">
    <source>
        <dbReference type="SAM" id="Phobius"/>
    </source>
</evidence>
<gene>
    <name evidence="4" type="ORF">D0Z08_28185</name>
</gene>
<dbReference type="InterPro" id="IPR003148">
    <property type="entry name" value="RCK_N"/>
</dbReference>
<feature type="compositionally biased region" description="Basic and acidic residues" evidence="1">
    <location>
        <begin position="432"/>
        <end position="448"/>
    </location>
</feature>
<sequence>MGGVVFVVIGDTHVARRVCASLLQRGSEVLHLVAPGDDELRKAMVREPRGVAVLLHDDVAALRYALAVAHIAPTAPLVVTIFDQTVSEQLVKLLPRCHVTSPAHLATATLVAPCLEPEALAIRRTEGRTMALHRSGEELVESPWALGRRARWHARVGRVPGQLRPHDAGTRLLLLGLAGILAVLLGDWIWLTLGAGHEPAEAFHEAARVVAAVGPATSGHAPTSYLLVSALAMLITVVLTAAFTAGVVDRLLGPRLVGLIGARALPRSGHVVVVGLGQVGLRLCRELQLLGVAVVGVERDPQAPNLRIARTLGVPVIVAHGGDRAVLERLGVHRAQALAAVGSDDLDNIAIAVAAHGVAPGTRVVMRAGEHEAIAETRSLLPLGTTRDVTSLSTTYVVARLLGTPATAVVGHDKDVYLAIRGAGFSRSPMPPREECRHGDRSESDPGRSSHCRVSAEFSLRHLCEDAGGVT</sequence>
<keyword evidence="2" id="KW-0812">Transmembrane</keyword>
<feature type="transmembrane region" description="Helical" evidence="2">
    <location>
        <begin position="225"/>
        <end position="248"/>
    </location>
</feature>
<dbReference type="SUPFAM" id="SSF51735">
    <property type="entry name" value="NAD(P)-binding Rossmann-fold domains"/>
    <property type="match status" value="2"/>
</dbReference>
<dbReference type="Pfam" id="PF02254">
    <property type="entry name" value="TrkA_N"/>
    <property type="match status" value="1"/>
</dbReference>
<dbReference type="InterPro" id="IPR036291">
    <property type="entry name" value="NAD(P)-bd_dom_sf"/>
</dbReference>
<proteinExistence type="predicted"/>
<keyword evidence="2" id="KW-1133">Transmembrane helix</keyword>
<dbReference type="PANTHER" id="PTHR43833">
    <property type="entry name" value="POTASSIUM CHANNEL PROTEIN 2-RELATED-RELATED"/>
    <property type="match status" value="1"/>
</dbReference>
<evidence type="ECO:0000313" key="4">
    <source>
        <dbReference type="EMBL" id="RHW23734.1"/>
    </source>
</evidence>
<keyword evidence="5" id="KW-1185">Reference proteome</keyword>
<protein>
    <submittedName>
        <fullName evidence="4">Portal protein</fullName>
    </submittedName>
</protein>
<dbReference type="PROSITE" id="PS51201">
    <property type="entry name" value="RCK_N"/>
    <property type="match status" value="1"/>
</dbReference>